<evidence type="ECO:0000313" key="4">
    <source>
        <dbReference type="Proteomes" id="UP001457282"/>
    </source>
</evidence>
<reference evidence="3 4" key="1">
    <citation type="journal article" date="2023" name="G3 (Bethesda)">
        <title>A chromosome-length genome assembly and annotation of blackberry (Rubus argutus, cv. 'Hillquist').</title>
        <authorList>
            <person name="Bruna T."/>
            <person name="Aryal R."/>
            <person name="Dudchenko O."/>
            <person name="Sargent D.J."/>
            <person name="Mead D."/>
            <person name="Buti M."/>
            <person name="Cavallini A."/>
            <person name="Hytonen T."/>
            <person name="Andres J."/>
            <person name="Pham M."/>
            <person name="Weisz D."/>
            <person name="Mascagni F."/>
            <person name="Usai G."/>
            <person name="Natali L."/>
            <person name="Bassil N."/>
            <person name="Fernandez G.E."/>
            <person name="Lomsadze A."/>
            <person name="Armour M."/>
            <person name="Olukolu B."/>
            <person name="Poorten T."/>
            <person name="Britton C."/>
            <person name="Davik J."/>
            <person name="Ashrafi H."/>
            <person name="Aiden E.L."/>
            <person name="Borodovsky M."/>
            <person name="Worthington M."/>
        </authorList>
    </citation>
    <scope>NUCLEOTIDE SEQUENCE [LARGE SCALE GENOMIC DNA]</scope>
    <source>
        <strain evidence="3">PI 553951</strain>
    </source>
</reference>
<dbReference type="Proteomes" id="UP001457282">
    <property type="component" value="Unassembled WGS sequence"/>
</dbReference>
<feature type="compositionally biased region" description="Basic and acidic residues" evidence="1">
    <location>
        <begin position="39"/>
        <end position="60"/>
    </location>
</feature>
<comment type="caution">
    <text evidence="3">The sequence shown here is derived from an EMBL/GenBank/DDBJ whole genome shotgun (WGS) entry which is preliminary data.</text>
</comment>
<feature type="domain" description="Aminotransferase-like plant mobile" evidence="2">
    <location>
        <begin position="170"/>
        <end position="387"/>
    </location>
</feature>
<protein>
    <recommendedName>
        <fullName evidence="2">Aminotransferase-like plant mobile domain-containing protein</fullName>
    </recommendedName>
</protein>
<name>A0AAW1VFY7_RUBAR</name>
<feature type="region of interest" description="Disordered" evidence="1">
    <location>
        <begin position="1"/>
        <end position="115"/>
    </location>
</feature>
<dbReference type="PANTHER" id="PTHR46033:SF8">
    <property type="entry name" value="PROTEIN MAINTENANCE OF MERISTEMS-LIKE"/>
    <property type="match status" value="1"/>
</dbReference>
<dbReference type="AlphaFoldDB" id="A0AAW1VFY7"/>
<dbReference type="Pfam" id="PF10536">
    <property type="entry name" value="PMD"/>
    <property type="match status" value="1"/>
</dbReference>
<dbReference type="InterPro" id="IPR044824">
    <property type="entry name" value="MAIN-like"/>
</dbReference>
<dbReference type="GO" id="GO:0010073">
    <property type="term" value="P:meristem maintenance"/>
    <property type="evidence" value="ECO:0007669"/>
    <property type="project" value="InterPro"/>
</dbReference>
<evidence type="ECO:0000313" key="3">
    <source>
        <dbReference type="EMBL" id="KAK9902442.1"/>
    </source>
</evidence>
<dbReference type="PANTHER" id="PTHR46033">
    <property type="entry name" value="PROTEIN MAIN-LIKE 2"/>
    <property type="match status" value="1"/>
</dbReference>
<evidence type="ECO:0000259" key="2">
    <source>
        <dbReference type="Pfam" id="PF10536"/>
    </source>
</evidence>
<gene>
    <name evidence="3" type="ORF">M0R45_001681</name>
</gene>
<proteinExistence type="predicted"/>
<keyword evidence="4" id="KW-1185">Reference proteome</keyword>
<feature type="compositionally biased region" description="Acidic residues" evidence="1">
    <location>
        <begin position="68"/>
        <end position="91"/>
    </location>
</feature>
<dbReference type="EMBL" id="JBEDUW010000258">
    <property type="protein sequence ID" value="KAK9902442.1"/>
    <property type="molecule type" value="Genomic_DNA"/>
</dbReference>
<dbReference type="InterPro" id="IPR019557">
    <property type="entry name" value="AminoTfrase-like_pln_mobile"/>
</dbReference>
<sequence length="669" mass="76781">MEKTRNTTQHNCNAQSSLQVRQSAMKLKENTAKSCRRKPNQDKKKGKAVKEKLSRTKISEEANALSADEFETGSQEAEESEEDEYASDDNLESNNPKNLGPGDDPHYGVKRHYPSKPQDETRLELHVDIDCHISQTRLLNKVKGCGNHRLCAEWYMSLPASIKHRIKDAGFGEFVKILKTSNNADRQLLLALAERWWDTTHTFYFDAIGELTMTPTDFNAITGLPVKGRSIKYGMQAFNKKSDIIKWFGKPFWVMLKGNKKVKYNELRRKYSTWKVKTKEQIDQLTRVSILALIGSVLCCDKSDTFYLFYMPSLEVVDDIGKYNWGGAGLACVYKNMDAVSRGRKSSGGLWRMWEVWACEYIIPLALTNPGHVDTWPRANRWLGGKFGKRKFNIDPWAEHEEPPSYVTASKEVTKKRILFHGLAGYAWYLGERVTVQSLGTSTHLAPYEPPGSMMADYEYTEVERTDGIIGWPCERFIDNELDYTSFKEEYIKYHEYPDTETDEEGNCNDLMDVWHQIPMPPGDITLPKCNTESYSLEHFSIEENNRAQWATLDDNVKAERLKTAKKSRFEHEEHEEHEMHNVMEPSVLHKSTDPIYAPKAGKRDNVGRDRDFILESETHGVAVDGQDYVITPETEDHGFAVETEGHKIDDHGFDIQLESPRDDHGFND</sequence>
<organism evidence="3 4">
    <name type="scientific">Rubus argutus</name>
    <name type="common">Southern blackberry</name>
    <dbReference type="NCBI Taxonomy" id="59490"/>
    <lineage>
        <taxon>Eukaryota</taxon>
        <taxon>Viridiplantae</taxon>
        <taxon>Streptophyta</taxon>
        <taxon>Embryophyta</taxon>
        <taxon>Tracheophyta</taxon>
        <taxon>Spermatophyta</taxon>
        <taxon>Magnoliopsida</taxon>
        <taxon>eudicotyledons</taxon>
        <taxon>Gunneridae</taxon>
        <taxon>Pentapetalae</taxon>
        <taxon>rosids</taxon>
        <taxon>fabids</taxon>
        <taxon>Rosales</taxon>
        <taxon>Rosaceae</taxon>
        <taxon>Rosoideae</taxon>
        <taxon>Rosoideae incertae sedis</taxon>
        <taxon>Rubus</taxon>
    </lineage>
</organism>
<accession>A0AAW1VFY7</accession>
<feature type="compositionally biased region" description="Polar residues" evidence="1">
    <location>
        <begin position="1"/>
        <end position="22"/>
    </location>
</feature>
<evidence type="ECO:0000256" key="1">
    <source>
        <dbReference type="SAM" id="MobiDB-lite"/>
    </source>
</evidence>